<evidence type="ECO:0000256" key="9">
    <source>
        <dbReference type="SAM" id="MobiDB-lite"/>
    </source>
</evidence>
<gene>
    <name evidence="11" type="ORF">BOTBODRAFT_480925</name>
</gene>
<dbReference type="Gene3D" id="1.20.120.1750">
    <property type="match status" value="1"/>
</dbReference>
<dbReference type="PROSITE" id="PS51873">
    <property type="entry name" value="TRIAD"/>
    <property type="match status" value="1"/>
</dbReference>
<evidence type="ECO:0000256" key="4">
    <source>
        <dbReference type="ARBA" id="ARBA00022723"/>
    </source>
</evidence>
<dbReference type="EMBL" id="KL198020">
    <property type="protein sequence ID" value="KDQ18998.1"/>
    <property type="molecule type" value="Genomic_DNA"/>
</dbReference>
<keyword evidence="3" id="KW-0808">Transferase</keyword>
<evidence type="ECO:0000256" key="2">
    <source>
        <dbReference type="ARBA" id="ARBA00012251"/>
    </source>
</evidence>
<evidence type="ECO:0000256" key="1">
    <source>
        <dbReference type="ARBA" id="ARBA00001798"/>
    </source>
</evidence>
<keyword evidence="12" id="KW-1185">Reference proteome</keyword>
<comment type="catalytic activity">
    <reaction evidence="1">
        <text>[E2 ubiquitin-conjugating enzyme]-S-ubiquitinyl-L-cysteine + [acceptor protein]-L-lysine = [E2 ubiquitin-conjugating enzyme]-L-cysteine + [acceptor protein]-N(6)-ubiquitinyl-L-lysine.</text>
        <dbReference type="EC" id="2.3.2.31"/>
    </reaction>
</comment>
<dbReference type="Pfam" id="PF01485">
    <property type="entry name" value="IBR"/>
    <property type="match status" value="1"/>
</dbReference>
<evidence type="ECO:0000259" key="10">
    <source>
        <dbReference type="PROSITE" id="PS51873"/>
    </source>
</evidence>
<feature type="region of interest" description="Disordered" evidence="9">
    <location>
        <begin position="100"/>
        <end position="127"/>
    </location>
</feature>
<reference evidence="12" key="1">
    <citation type="journal article" date="2014" name="Proc. Natl. Acad. Sci. U.S.A.">
        <title>Extensive sampling of basidiomycete genomes demonstrates inadequacy of the white-rot/brown-rot paradigm for wood decay fungi.</title>
        <authorList>
            <person name="Riley R."/>
            <person name="Salamov A.A."/>
            <person name="Brown D.W."/>
            <person name="Nagy L.G."/>
            <person name="Floudas D."/>
            <person name="Held B.W."/>
            <person name="Levasseur A."/>
            <person name="Lombard V."/>
            <person name="Morin E."/>
            <person name="Otillar R."/>
            <person name="Lindquist E.A."/>
            <person name="Sun H."/>
            <person name="LaButti K.M."/>
            <person name="Schmutz J."/>
            <person name="Jabbour D."/>
            <person name="Luo H."/>
            <person name="Baker S.E."/>
            <person name="Pisabarro A.G."/>
            <person name="Walton J.D."/>
            <person name="Blanchette R.A."/>
            <person name="Henrissat B."/>
            <person name="Martin F."/>
            <person name="Cullen D."/>
            <person name="Hibbett D.S."/>
            <person name="Grigoriev I.V."/>
        </authorList>
    </citation>
    <scope>NUCLEOTIDE SEQUENCE [LARGE SCALE GENOMIC DNA]</scope>
    <source>
        <strain evidence="12">FD-172 SS1</strain>
    </source>
</reference>
<keyword evidence="8" id="KW-0862">Zinc</keyword>
<keyword evidence="5" id="KW-0677">Repeat</keyword>
<dbReference type="STRING" id="930990.A0A067MTB8"/>
<dbReference type="AlphaFoldDB" id="A0A067MTB8"/>
<evidence type="ECO:0000313" key="12">
    <source>
        <dbReference type="Proteomes" id="UP000027195"/>
    </source>
</evidence>
<keyword evidence="4" id="KW-0479">Metal-binding</keyword>
<dbReference type="InterPro" id="IPR044066">
    <property type="entry name" value="TRIAD_supradom"/>
</dbReference>
<dbReference type="SUPFAM" id="SSF57850">
    <property type="entry name" value="RING/U-box"/>
    <property type="match status" value="1"/>
</dbReference>
<evidence type="ECO:0000313" key="11">
    <source>
        <dbReference type="EMBL" id="KDQ18998.1"/>
    </source>
</evidence>
<dbReference type="OrthoDB" id="9977870at2759"/>
<keyword evidence="6" id="KW-0863">Zinc-finger</keyword>
<evidence type="ECO:0000256" key="7">
    <source>
        <dbReference type="ARBA" id="ARBA00022786"/>
    </source>
</evidence>
<evidence type="ECO:0000256" key="5">
    <source>
        <dbReference type="ARBA" id="ARBA00022737"/>
    </source>
</evidence>
<name>A0A067MTB8_BOTB1</name>
<dbReference type="GO" id="GO:0008270">
    <property type="term" value="F:zinc ion binding"/>
    <property type="evidence" value="ECO:0007669"/>
    <property type="project" value="UniProtKB-KW"/>
</dbReference>
<dbReference type="InterPro" id="IPR031127">
    <property type="entry name" value="E3_UB_ligase_RBR"/>
</dbReference>
<evidence type="ECO:0000256" key="3">
    <source>
        <dbReference type="ARBA" id="ARBA00022679"/>
    </source>
</evidence>
<dbReference type="GO" id="GO:0016567">
    <property type="term" value="P:protein ubiquitination"/>
    <property type="evidence" value="ECO:0007669"/>
    <property type="project" value="InterPro"/>
</dbReference>
<dbReference type="GO" id="GO:0061630">
    <property type="term" value="F:ubiquitin protein ligase activity"/>
    <property type="evidence" value="ECO:0007669"/>
    <property type="project" value="UniProtKB-EC"/>
</dbReference>
<dbReference type="PANTHER" id="PTHR11685">
    <property type="entry name" value="RBR FAMILY RING FINGER AND IBR DOMAIN-CONTAINING"/>
    <property type="match status" value="1"/>
</dbReference>
<feature type="domain" description="RING-type" evidence="10">
    <location>
        <begin position="174"/>
        <end position="366"/>
    </location>
</feature>
<sequence>MDMDPGEYELLLQAIAEIHRQDVEEIEARRKGKLREGQPKSDAEIAFDLYTEELNATSSYLSDLSFARSLDSALETDVPLVQQLVRREIQELDDHEFAETITEDAQEQEPTTSPDSSDEESGHDRPQPLAAVHQPVFIGPSRVLERYARPAPSTHPSTSKAIPPPRAPVFAREPMTTCLICEDRTPVRTRTKVPCASKHDYCPTCITHLFHRSVLDETLFPPRCDGVTIPLDLVRHFFTADFLVTFAKKTREAGTRNRLYCHNPSCSQFLGEATVAPSAVPCSDCRRATCSACKGPAYSLYLPCAVDTSSQHVIELARTEGWQRCPSCHTMVELNTGCFHITCRCRAQFCYSCAAPWKTCECPQWDEARLLERAEQRVHNEFGNNEGEDEENRREGRVQAAVEQLRDNHECGHANWSFRSGGGACESCGDFYQWYLLLCDGCQMLACVPCQRNRL</sequence>
<protein>
    <recommendedName>
        <fullName evidence="2">RBR-type E3 ubiquitin transferase</fullName>
        <ecNumber evidence="2">2.3.2.31</ecNumber>
    </recommendedName>
</protein>
<proteinExistence type="predicted"/>
<organism evidence="11 12">
    <name type="scientific">Botryobasidium botryosum (strain FD-172 SS1)</name>
    <dbReference type="NCBI Taxonomy" id="930990"/>
    <lineage>
        <taxon>Eukaryota</taxon>
        <taxon>Fungi</taxon>
        <taxon>Dikarya</taxon>
        <taxon>Basidiomycota</taxon>
        <taxon>Agaricomycotina</taxon>
        <taxon>Agaricomycetes</taxon>
        <taxon>Cantharellales</taxon>
        <taxon>Botryobasidiaceae</taxon>
        <taxon>Botryobasidium</taxon>
    </lineage>
</organism>
<dbReference type="HOGENOM" id="CLU_022048_7_7_1"/>
<evidence type="ECO:0000256" key="6">
    <source>
        <dbReference type="ARBA" id="ARBA00022771"/>
    </source>
</evidence>
<dbReference type="EC" id="2.3.2.31" evidence="2"/>
<evidence type="ECO:0000256" key="8">
    <source>
        <dbReference type="ARBA" id="ARBA00022833"/>
    </source>
</evidence>
<dbReference type="InParanoid" id="A0A067MTB8"/>
<dbReference type="InterPro" id="IPR002867">
    <property type="entry name" value="IBR_dom"/>
</dbReference>
<dbReference type="Proteomes" id="UP000027195">
    <property type="component" value="Unassembled WGS sequence"/>
</dbReference>
<keyword evidence="7" id="KW-0833">Ubl conjugation pathway</keyword>
<dbReference type="Pfam" id="PF22191">
    <property type="entry name" value="IBR_1"/>
    <property type="match status" value="1"/>
</dbReference>
<dbReference type="CDD" id="cd22584">
    <property type="entry name" value="Rcat_RBR_unk"/>
    <property type="match status" value="1"/>
</dbReference>
<accession>A0A067MTB8</accession>